<dbReference type="Gene3D" id="3.40.1800.10">
    <property type="entry name" value="His-Me finger endonucleases"/>
    <property type="match status" value="1"/>
</dbReference>
<sequence>MRFDTKKILKRNQISFNKKQRNVISKKTHFNQFFDYGFEMIVCKLKIMTQQTSIKFNLYLDCVYVHVLTQEHRDISFKTVNVLAHTNSNFENLLKKMFDKINKEESNFNQYCKPFNLIFLCNFTRLGLNFHCIDFPTPVNQIKSFERLNNVSVNVFSLDNKNVVFPLYMNIVESKNHFDLLLINNGRLIRSQKRKHKSKLIICKRCFTVFSNIPCKFKLWGINGLKKHKKICGKHKLGRPEMFDNGDDDTIYFKNFKRSQRIPIVIYSDFECYLKPIINNQDIKTKTLITHKHKPMSYAFYVKIDYDIIPKYLIKKYKIPTKLLVYRNRNAAKHFIKTIIDIGSKVCNLYKINIPMDKLTVDEEHKFQNARLCECCFKSFKNDNLFKVRDHNHFTGRFRSAVCLNCNFELTNSMTIISLFVNLVENENDIHVIPNSSEKYKSFSKTIQDKFNIKFIDTFRFMSESLSSLADNLSEDKTRFRETLKIFSLSTLNLVTRKGVFSYEYIDHPNKLNETCLPPKQFFYNSLKDEYISDEDYAHAHKVWKKFNIKTLGEYSDLYLATDVCLLSDVFENCRDLCLQTLKLDASHFMTAPGFAFDCMLKHTNVKLERLKQYDIQIFLMNGLRGGICHSVKRHVKANIPNIQNINYDSNKPVTWLAYLDCVNLYGKSMLSALPHTNFEWFNDLTIDITQIEDDAEYGYILEVDVIYLKQLHDNHNDFPFLPKNKCPPNSKVKKLLTTLESKFNYVVHYRNLKQAIVNGLKNSAFFTIALDGTIYKFMYKYDG</sequence>
<protein>
    <recommendedName>
        <fullName evidence="3">DNA-directed DNA polymerase</fullName>
    </recommendedName>
</protein>
<evidence type="ECO:0000313" key="1">
    <source>
        <dbReference type="EMBL" id="KAE9530067.1"/>
    </source>
</evidence>
<dbReference type="SUPFAM" id="SSF56672">
    <property type="entry name" value="DNA/RNA polymerases"/>
    <property type="match status" value="1"/>
</dbReference>
<gene>
    <name evidence="1" type="ORF">AGLY_011529</name>
</gene>
<dbReference type="GO" id="GO:0071897">
    <property type="term" value="P:DNA biosynthetic process"/>
    <property type="evidence" value="ECO:0007669"/>
    <property type="project" value="UniProtKB-ARBA"/>
</dbReference>
<dbReference type="Proteomes" id="UP000475862">
    <property type="component" value="Unassembled WGS sequence"/>
</dbReference>
<dbReference type="EMBL" id="VYZN01000043">
    <property type="protein sequence ID" value="KAE9530067.1"/>
    <property type="molecule type" value="Genomic_DNA"/>
</dbReference>
<keyword evidence="2" id="KW-1185">Reference proteome</keyword>
<evidence type="ECO:0008006" key="3">
    <source>
        <dbReference type="Google" id="ProtNLM"/>
    </source>
</evidence>
<dbReference type="InterPro" id="IPR043502">
    <property type="entry name" value="DNA/RNA_pol_sf"/>
</dbReference>
<dbReference type="AlphaFoldDB" id="A0A6G0TC67"/>
<organism evidence="1 2">
    <name type="scientific">Aphis glycines</name>
    <name type="common">Soybean aphid</name>
    <dbReference type="NCBI Taxonomy" id="307491"/>
    <lineage>
        <taxon>Eukaryota</taxon>
        <taxon>Metazoa</taxon>
        <taxon>Ecdysozoa</taxon>
        <taxon>Arthropoda</taxon>
        <taxon>Hexapoda</taxon>
        <taxon>Insecta</taxon>
        <taxon>Pterygota</taxon>
        <taxon>Neoptera</taxon>
        <taxon>Paraneoptera</taxon>
        <taxon>Hemiptera</taxon>
        <taxon>Sternorrhyncha</taxon>
        <taxon>Aphidomorpha</taxon>
        <taxon>Aphidoidea</taxon>
        <taxon>Aphididae</taxon>
        <taxon>Aphidini</taxon>
        <taxon>Aphis</taxon>
        <taxon>Aphis</taxon>
    </lineage>
</organism>
<comment type="caution">
    <text evidence="1">The sequence shown here is derived from an EMBL/GenBank/DDBJ whole genome shotgun (WGS) entry which is preliminary data.</text>
</comment>
<dbReference type="OrthoDB" id="6614552at2759"/>
<dbReference type="InterPro" id="IPR044925">
    <property type="entry name" value="His-Me_finger_sf"/>
</dbReference>
<dbReference type="SUPFAM" id="SSF54060">
    <property type="entry name" value="His-Me finger endonucleases"/>
    <property type="match status" value="1"/>
</dbReference>
<evidence type="ECO:0000313" key="2">
    <source>
        <dbReference type="Proteomes" id="UP000475862"/>
    </source>
</evidence>
<proteinExistence type="predicted"/>
<reference evidence="1 2" key="1">
    <citation type="submission" date="2019-08" db="EMBL/GenBank/DDBJ databases">
        <title>The genome of the soybean aphid Biotype 1, its phylome, world population structure and adaptation to the North American continent.</title>
        <authorList>
            <person name="Giordano R."/>
            <person name="Donthu R.K."/>
            <person name="Hernandez A.G."/>
            <person name="Wright C.L."/>
            <person name="Zimin A.V."/>
        </authorList>
    </citation>
    <scope>NUCLEOTIDE SEQUENCE [LARGE SCALE GENOMIC DNA]</scope>
    <source>
        <tissue evidence="1">Whole aphids</tissue>
    </source>
</reference>
<dbReference type="PANTHER" id="PTHR31511:SF12">
    <property type="entry name" value="RHO TERMINATION FACTOR N-TERMINAL DOMAIN-CONTAINING PROTEIN"/>
    <property type="match status" value="1"/>
</dbReference>
<name>A0A6G0TC67_APHGL</name>
<dbReference type="InterPro" id="IPR038563">
    <property type="entry name" value="Endonuclease_7_sf"/>
</dbReference>
<dbReference type="PANTHER" id="PTHR31511">
    <property type="entry name" value="PROTEIN CBG23764"/>
    <property type="match status" value="1"/>
</dbReference>
<accession>A0A6G0TC67</accession>